<keyword evidence="3" id="KW-1185">Reference proteome</keyword>
<dbReference type="InterPro" id="IPR025110">
    <property type="entry name" value="AMP-bd_C"/>
</dbReference>
<dbReference type="Pfam" id="PF00550">
    <property type="entry name" value="PP-binding"/>
    <property type="match status" value="1"/>
</dbReference>
<dbReference type="Gene3D" id="3.30.300.30">
    <property type="match status" value="1"/>
</dbReference>
<dbReference type="EMBL" id="WRXN01000003">
    <property type="protein sequence ID" value="MVT08417.1"/>
    <property type="molecule type" value="Genomic_DNA"/>
</dbReference>
<organism evidence="2 3">
    <name type="scientific">Chitinophaga tropicalis</name>
    <dbReference type="NCBI Taxonomy" id="2683588"/>
    <lineage>
        <taxon>Bacteria</taxon>
        <taxon>Pseudomonadati</taxon>
        <taxon>Bacteroidota</taxon>
        <taxon>Chitinophagia</taxon>
        <taxon>Chitinophagales</taxon>
        <taxon>Chitinophagaceae</taxon>
        <taxon>Chitinophaga</taxon>
    </lineage>
</organism>
<dbReference type="GO" id="GO:0044550">
    <property type="term" value="P:secondary metabolite biosynthetic process"/>
    <property type="evidence" value="ECO:0007669"/>
    <property type="project" value="TreeGrafter"/>
</dbReference>
<dbReference type="Gene3D" id="3.40.50.980">
    <property type="match status" value="2"/>
</dbReference>
<dbReference type="PANTHER" id="PTHR45527:SF1">
    <property type="entry name" value="FATTY ACID SYNTHASE"/>
    <property type="match status" value="1"/>
</dbReference>
<dbReference type="GO" id="GO:0005737">
    <property type="term" value="C:cytoplasm"/>
    <property type="evidence" value="ECO:0007669"/>
    <property type="project" value="TreeGrafter"/>
</dbReference>
<dbReference type="InterPro" id="IPR010071">
    <property type="entry name" value="AA_adenyl_dom"/>
</dbReference>
<dbReference type="InterPro" id="IPR000873">
    <property type="entry name" value="AMP-dep_synth/lig_dom"/>
</dbReference>
<proteinExistence type="predicted"/>
<dbReference type="InterPro" id="IPR023213">
    <property type="entry name" value="CAT-like_dom_sf"/>
</dbReference>
<dbReference type="SUPFAM" id="SSF52777">
    <property type="entry name" value="CoA-dependent acyltransferases"/>
    <property type="match status" value="2"/>
</dbReference>
<gene>
    <name evidence="2" type="ORF">GO493_09125</name>
</gene>
<dbReference type="Proteomes" id="UP000461730">
    <property type="component" value="Unassembled WGS sequence"/>
</dbReference>
<dbReference type="Pfam" id="PF13193">
    <property type="entry name" value="AMP-binding_C"/>
    <property type="match status" value="1"/>
</dbReference>
<dbReference type="InterPro" id="IPR009081">
    <property type="entry name" value="PP-bd_ACP"/>
</dbReference>
<sequence>MTLLDPTLTQKLIWLDQLITDSPSKYNIGGYALFEGMLDPSALEAALKAVLRSQEIYSAIFLQENNVLRYYIKNAAQSFSLRIVDMSERANGDHFALQWMEEDFSVPFVLEDNYLFRLVLIKVSESRYYCYAKLHHLISDGWSFKLLLDQMAAGYTAVTGGVQPDFPQYSYTDYALEDAAYYQSAESAADRQFWLSEYRALPAPLFRKKKLGNVPVHTGNAITLSVSAEVKQTLQEIASSGRASVFQVLVSLLLIYLGRTCRREEISLALPVLNRTRKVYRATAGVFMNLICPQFQVDLQATFPELLKNVKQKMYECLKHQRYQYGNLVKDLKLHQQHEGLYQVRVSYEDFDFAHQLGDVNATATALSNHYEAEPLAIYIRDYYQQGFDIRFVYNEAYFDKRTVEEMAGGLEFLVTQLDRQQDKRVADMWIMPERVRDAVISMLAGSLRTWGYSSFTEMWLEAVKRFPERTAVSGNDESLTYSALHFRALGIAETLRQQKGQLVALLLPRTPFMIAAMLGSMMAGRAYVPLDPEEPVERIKAILKSTGCNTLLTTAVLLPEGLQEDTEVLLAEDIPVVKTTAAIAEIRPAQDCYIIYTSGSNGTPKGVAVSHAAMINYICNFQDYFTPGAGDVMLQMASVNFDISVEEIFPLLGVGGRVHILEERRNMQQLYDVIPQEGITIISSTPLIISQINTHLKAGALHTVISGGDVLLPVHINNLLAAGIRVFNTYGPTEGTVCVSYHRVSGQEEIIPIGRPIVNCQVYVLDKCRQLQPAGVVGDIYIGGACLASGYKDNPVLTQEKFVDHPFSPGGKLYQTGDLGYYTDDGTLFYEGRDDAQLKIRGIRVEAGEIAAVLEQHPAVSGAIVMKDTSLLQGGGLAAFLVADSSSEVFPGDEALRDFVQRYLPAYMAPYKFIRLEAFPLTDRGKPDLAALCALLSNVTGNSIKIAPASRNERLLEDIWKGLLGVKEVSVTDNFFELGGHSLLVGMLANAIYEKWNVVINMSDIFSSPTIRQLAGMITDVEEKRFDYIELC</sequence>
<feature type="domain" description="Carrier" evidence="1">
    <location>
        <begin position="948"/>
        <end position="1023"/>
    </location>
</feature>
<dbReference type="Gene3D" id="3.30.559.10">
    <property type="entry name" value="Chloramphenicol acetyltransferase-like domain"/>
    <property type="match status" value="1"/>
</dbReference>
<dbReference type="GO" id="GO:0031177">
    <property type="term" value="F:phosphopantetheine binding"/>
    <property type="evidence" value="ECO:0007669"/>
    <property type="project" value="TreeGrafter"/>
</dbReference>
<evidence type="ECO:0000313" key="3">
    <source>
        <dbReference type="Proteomes" id="UP000461730"/>
    </source>
</evidence>
<reference evidence="2 3" key="1">
    <citation type="submission" date="2019-12" db="EMBL/GenBank/DDBJ databases">
        <title>Chitinophaga sp. strain ysch24 (GDMCC 1.1355), whole genome shotgun sequence.</title>
        <authorList>
            <person name="Zhang X."/>
        </authorList>
    </citation>
    <scope>NUCLEOTIDE SEQUENCE [LARGE SCALE GENOMIC DNA]</scope>
    <source>
        <strain evidence="3">ysch24</strain>
    </source>
</reference>
<dbReference type="Gene3D" id="1.10.1200.10">
    <property type="entry name" value="ACP-like"/>
    <property type="match status" value="1"/>
</dbReference>
<dbReference type="SUPFAM" id="SSF56801">
    <property type="entry name" value="Acetyl-CoA synthetase-like"/>
    <property type="match status" value="1"/>
</dbReference>
<dbReference type="SUPFAM" id="SSF47336">
    <property type="entry name" value="ACP-like"/>
    <property type="match status" value="1"/>
</dbReference>
<dbReference type="PROSITE" id="PS50075">
    <property type="entry name" value="CARRIER"/>
    <property type="match status" value="1"/>
</dbReference>
<dbReference type="Pfam" id="PF00501">
    <property type="entry name" value="AMP-binding"/>
    <property type="match status" value="1"/>
</dbReference>
<dbReference type="InterPro" id="IPR001242">
    <property type="entry name" value="Condensation_dom"/>
</dbReference>
<dbReference type="GO" id="GO:0003824">
    <property type="term" value="F:catalytic activity"/>
    <property type="evidence" value="ECO:0007669"/>
    <property type="project" value="InterPro"/>
</dbReference>
<dbReference type="Gene3D" id="3.30.559.30">
    <property type="entry name" value="Nonribosomal peptide synthetase, condensation domain"/>
    <property type="match status" value="1"/>
</dbReference>
<name>A0A7K1U235_9BACT</name>
<dbReference type="CDD" id="cd05930">
    <property type="entry name" value="A_NRPS"/>
    <property type="match status" value="1"/>
</dbReference>
<dbReference type="Pfam" id="PF00668">
    <property type="entry name" value="Condensation"/>
    <property type="match status" value="1"/>
</dbReference>
<dbReference type="RefSeq" id="WP_157305839.1">
    <property type="nucleotide sequence ID" value="NZ_WRXN01000003.1"/>
</dbReference>
<protein>
    <submittedName>
        <fullName evidence="2">Amino acid adenylation domain-containing protein</fullName>
    </submittedName>
</protein>
<comment type="caution">
    <text evidence="2">The sequence shown here is derived from an EMBL/GenBank/DDBJ whole genome shotgun (WGS) entry which is preliminary data.</text>
</comment>
<dbReference type="GO" id="GO:0043041">
    <property type="term" value="P:amino acid activation for nonribosomal peptide biosynthetic process"/>
    <property type="evidence" value="ECO:0007669"/>
    <property type="project" value="TreeGrafter"/>
</dbReference>
<dbReference type="PANTHER" id="PTHR45527">
    <property type="entry name" value="NONRIBOSOMAL PEPTIDE SYNTHETASE"/>
    <property type="match status" value="1"/>
</dbReference>
<dbReference type="NCBIfam" id="TIGR01733">
    <property type="entry name" value="AA-adenyl-dom"/>
    <property type="match status" value="1"/>
</dbReference>
<dbReference type="InterPro" id="IPR045851">
    <property type="entry name" value="AMP-bd_C_sf"/>
</dbReference>
<evidence type="ECO:0000259" key="1">
    <source>
        <dbReference type="PROSITE" id="PS50075"/>
    </source>
</evidence>
<dbReference type="Gene3D" id="2.30.38.10">
    <property type="entry name" value="Luciferase, Domain 3"/>
    <property type="match status" value="1"/>
</dbReference>
<accession>A0A7K1U235</accession>
<dbReference type="AlphaFoldDB" id="A0A7K1U235"/>
<evidence type="ECO:0000313" key="2">
    <source>
        <dbReference type="EMBL" id="MVT08417.1"/>
    </source>
</evidence>
<dbReference type="InterPro" id="IPR036736">
    <property type="entry name" value="ACP-like_sf"/>
</dbReference>